<sequence>LEEALSCIPPLVVYSLRGTSSTSSTNAVGDPPIRVVLWEEFFNEVNEYRFDQQPRFEKPQFVMGFKVVNEEVIRNAVNVNICMVLNLLTGPDYDFSMLPADGNGDPDFTCYYDQNNKHELILAIEIKGVHILGGINGRTLAEFYRTNSNAKKQRINMLQNFYFTDFEFKGILGTGQSGKTLRCKFRGEMIALKSIDLYKRANFLNKMVKEVEIYKDLADIQGKYIPKLMCYGYYGGGLSFIMGMTIVGTTLNHHKITKQQKLIALGALKAVHGHGILHNDIREENILVNDKGAMYLIDFGMANRADLKKKRNLFNQETLELSSLLDLDVFTEASGNSEEAKLRVFDSS</sequence>
<protein>
    <submittedName>
        <fullName evidence="1">3927_t:CDS:1</fullName>
    </submittedName>
</protein>
<name>A0ACA9L6J0_9GLOM</name>
<evidence type="ECO:0000313" key="1">
    <source>
        <dbReference type="EMBL" id="CAG8512100.1"/>
    </source>
</evidence>
<dbReference type="EMBL" id="CAJVPT010004759">
    <property type="protein sequence ID" value="CAG8512100.1"/>
    <property type="molecule type" value="Genomic_DNA"/>
</dbReference>
<accession>A0ACA9L6J0</accession>
<feature type="non-terminal residue" evidence="1">
    <location>
        <position position="1"/>
    </location>
</feature>
<dbReference type="Proteomes" id="UP000789525">
    <property type="component" value="Unassembled WGS sequence"/>
</dbReference>
<proteinExistence type="predicted"/>
<keyword evidence="2" id="KW-1185">Reference proteome</keyword>
<comment type="caution">
    <text evidence="1">The sequence shown here is derived from an EMBL/GenBank/DDBJ whole genome shotgun (WGS) entry which is preliminary data.</text>
</comment>
<gene>
    <name evidence="1" type="ORF">ACOLOM_LOCUS3267</name>
</gene>
<evidence type="ECO:0000313" key="2">
    <source>
        <dbReference type="Proteomes" id="UP000789525"/>
    </source>
</evidence>
<reference evidence="1" key="1">
    <citation type="submission" date="2021-06" db="EMBL/GenBank/DDBJ databases">
        <authorList>
            <person name="Kallberg Y."/>
            <person name="Tangrot J."/>
            <person name="Rosling A."/>
        </authorList>
    </citation>
    <scope>NUCLEOTIDE SEQUENCE</scope>
    <source>
        <strain evidence="1">CL356</strain>
    </source>
</reference>
<organism evidence="1 2">
    <name type="scientific">Acaulospora colombiana</name>
    <dbReference type="NCBI Taxonomy" id="27376"/>
    <lineage>
        <taxon>Eukaryota</taxon>
        <taxon>Fungi</taxon>
        <taxon>Fungi incertae sedis</taxon>
        <taxon>Mucoromycota</taxon>
        <taxon>Glomeromycotina</taxon>
        <taxon>Glomeromycetes</taxon>
        <taxon>Diversisporales</taxon>
        <taxon>Acaulosporaceae</taxon>
        <taxon>Acaulospora</taxon>
    </lineage>
</organism>